<dbReference type="GO" id="GO:0000145">
    <property type="term" value="C:exocyst"/>
    <property type="evidence" value="ECO:0007669"/>
    <property type="project" value="InterPro"/>
</dbReference>
<evidence type="ECO:0000259" key="8">
    <source>
        <dbReference type="Pfam" id="PF20654"/>
    </source>
</evidence>
<evidence type="ECO:0000256" key="2">
    <source>
        <dbReference type="ARBA" id="ARBA00022448"/>
    </source>
</evidence>
<evidence type="ECO:0000256" key="3">
    <source>
        <dbReference type="ARBA" id="ARBA00022483"/>
    </source>
</evidence>
<dbReference type="Pfam" id="PF09763">
    <property type="entry name" value="Sec3_CC"/>
    <property type="match status" value="1"/>
</dbReference>
<proteinExistence type="inferred from homology"/>
<evidence type="ECO:0000256" key="1">
    <source>
        <dbReference type="ARBA" id="ARBA00006518"/>
    </source>
</evidence>
<reference evidence="9" key="1">
    <citation type="submission" date="2020-07" db="EMBL/GenBank/DDBJ databases">
        <title>The High-quality genome of the commercially important snow crab, Chionoecetes opilio.</title>
        <authorList>
            <person name="Jeong J.-H."/>
            <person name="Ryu S."/>
        </authorList>
    </citation>
    <scope>NUCLEOTIDE SEQUENCE</scope>
    <source>
        <strain evidence="9">MADBK_172401_WGS</strain>
        <tissue evidence="9">Digestive gland</tissue>
    </source>
</reference>
<evidence type="ECO:0000313" key="9">
    <source>
        <dbReference type="EMBL" id="KAG0718953.1"/>
    </source>
</evidence>
<evidence type="ECO:0000256" key="4">
    <source>
        <dbReference type="ARBA" id="ARBA00023054"/>
    </source>
</evidence>
<evidence type="ECO:0000259" key="7">
    <source>
        <dbReference type="Pfam" id="PF09763"/>
    </source>
</evidence>
<evidence type="ECO:0000256" key="6">
    <source>
        <dbReference type="SAM" id="MobiDB-lite"/>
    </source>
</evidence>
<evidence type="ECO:0000313" key="10">
    <source>
        <dbReference type="Proteomes" id="UP000770661"/>
    </source>
</evidence>
<keyword evidence="2" id="KW-0813">Transport</keyword>
<dbReference type="GO" id="GO:0006887">
    <property type="term" value="P:exocytosis"/>
    <property type="evidence" value="ECO:0007669"/>
    <property type="project" value="UniProtKB-KW"/>
</dbReference>
<dbReference type="InterPro" id="IPR019160">
    <property type="entry name" value="Sec3_CC"/>
</dbReference>
<comment type="similarity">
    <text evidence="1">Belongs to the SEC3 family.</text>
</comment>
<feature type="domain" description="Exocyst complex component Sec3 C-terminal" evidence="8">
    <location>
        <begin position="422"/>
        <end position="660"/>
    </location>
</feature>
<keyword evidence="3" id="KW-0268">Exocytosis</keyword>
<keyword evidence="4 5" id="KW-0175">Coiled coil</keyword>
<evidence type="ECO:0000256" key="5">
    <source>
        <dbReference type="SAM" id="Coils"/>
    </source>
</evidence>
<accession>A0A8J5CC94</accession>
<dbReference type="PANTHER" id="PTHR16092">
    <property type="entry name" value="SEC3/SYNTAXIN-RELATED"/>
    <property type="match status" value="1"/>
</dbReference>
<feature type="region of interest" description="Disordered" evidence="6">
    <location>
        <begin position="387"/>
        <end position="421"/>
    </location>
</feature>
<dbReference type="InterPro" id="IPR048628">
    <property type="entry name" value="Sec3_C"/>
</dbReference>
<feature type="compositionally biased region" description="Low complexity" evidence="6">
    <location>
        <begin position="387"/>
        <end position="412"/>
    </location>
</feature>
<dbReference type="GO" id="GO:0005886">
    <property type="term" value="C:plasma membrane"/>
    <property type="evidence" value="ECO:0007669"/>
    <property type="project" value="TreeGrafter"/>
</dbReference>
<dbReference type="OrthoDB" id="27109at2759"/>
<dbReference type="GO" id="GO:0005546">
    <property type="term" value="F:phosphatidylinositol-4,5-bisphosphate binding"/>
    <property type="evidence" value="ECO:0007669"/>
    <property type="project" value="TreeGrafter"/>
</dbReference>
<keyword evidence="10" id="KW-1185">Reference proteome</keyword>
<dbReference type="EMBL" id="JACEEZ010015277">
    <property type="protein sequence ID" value="KAG0718953.1"/>
    <property type="molecule type" value="Genomic_DNA"/>
</dbReference>
<dbReference type="PANTHER" id="PTHR16092:SF14">
    <property type="entry name" value="EXOCYST COMPLEX COMPONENT 1 ISOFORM X1"/>
    <property type="match status" value="1"/>
</dbReference>
<dbReference type="Proteomes" id="UP000770661">
    <property type="component" value="Unassembled WGS sequence"/>
</dbReference>
<feature type="coiled-coil region" evidence="5">
    <location>
        <begin position="15"/>
        <end position="99"/>
    </location>
</feature>
<dbReference type="Pfam" id="PF20654">
    <property type="entry name" value="Sec3_C-term"/>
    <property type="match status" value="1"/>
</dbReference>
<comment type="caution">
    <text evidence="9">The sequence shown here is derived from an EMBL/GenBank/DDBJ whole genome shotgun (WGS) entry which is preliminary data.</text>
</comment>
<gene>
    <name evidence="9" type="primary">Sec3</name>
    <name evidence="9" type="ORF">GWK47_051502</name>
</gene>
<protein>
    <submittedName>
        <fullName evidence="9">Exocyst complex component 1</fullName>
    </submittedName>
</protein>
<dbReference type="GO" id="GO:0006893">
    <property type="term" value="P:Golgi to plasma membrane transport"/>
    <property type="evidence" value="ECO:0007669"/>
    <property type="project" value="TreeGrafter"/>
</dbReference>
<sequence>MDAVLEEEGDYQALSEREQQDLERLMEQCDSAVSNAEAFAEQLSRDLSMLDGANIHTMMASEAQVKALMEMIDSAYTEAEKIEERLDSYDEILQHVKDSIEKMADKNTSIEQTNANNCQLLEELDHLIKQLDLPRGFTRDLCEADLNKAGSLTQAIQAAEALQAAISAPIPPHLTQLQAVQDERKRFDKLKARFSQVVSRHLNNLFIHLGNDPGETLSQHAEQLILPRHENLHAELQPYTRLMHWTRALDPRAYQHLTKTYASSISKLYERDIRWFFDEARQRISGGRRLRGSGSSQDIAGVSGVAGKLTSQIKHGAQTLGTRTAAPGALLGVDRDQWGSELDMQERQKFDEIFERVLSELQPVCLAEQEFCIAFFNLNAAGPDKLPSSVASTPGSSGSEESSGSTTTSSTGVACTPGLGRGRQVNREVRSMMGALFSILEQQLSSFINTYDRADSYCCLYIYVRLSEHVLTAEDTGSFLSTTFGSCLVQAKRNFDRFMNLQIQSIQECRITRKKCGILPFITNFEEFAKTAECVFKKSERRTDLDKWYVRLVNAMFEHMPRVAAEHQRTPPEVIKMENYHVLHQMMFQLKLPGMDTQKKEARQKYQEALGLYVTQYFGRPLEKLNQFFDGVSAKVASGVKESEVGYQLAYSKQELRKVINVVIGYWLPPIRY</sequence>
<organism evidence="9 10">
    <name type="scientific">Chionoecetes opilio</name>
    <name type="common">Atlantic snow crab</name>
    <name type="synonym">Cancer opilio</name>
    <dbReference type="NCBI Taxonomy" id="41210"/>
    <lineage>
        <taxon>Eukaryota</taxon>
        <taxon>Metazoa</taxon>
        <taxon>Ecdysozoa</taxon>
        <taxon>Arthropoda</taxon>
        <taxon>Crustacea</taxon>
        <taxon>Multicrustacea</taxon>
        <taxon>Malacostraca</taxon>
        <taxon>Eumalacostraca</taxon>
        <taxon>Eucarida</taxon>
        <taxon>Decapoda</taxon>
        <taxon>Pleocyemata</taxon>
        <taxon>Brachyura</taxon>
        <taxon>Eubrachyura</taxon>
        <taxon>Majoidea</taxon>
        <taxon>Majidae</taxon>
        <taxon>Chionoecetes</taxon>
    </lineage>
</organism>
<feature type="domain" description="Exocyst complex component Sec3 coiled-coil" evidence="7">
    <location>
        <begin position="36"/>
        <end position="167"/>
    </location>
</feature>
<name>A0A8J5CC94_CHIOP</name>
<dbReference type="AlphaFoldDB" id="A0A8J5CC94"/>